<accession>A0A9D1HSD8</accession>
<reference evidence="2" key="1">
    <citation type="submission" date="2020-10" db="EMBL/GenBank/DDBJ databases">
        <authorList>
            <person name="Gilroy R."/>
        </authorList>
    </citation>
    <scope>NUCLEOTIDE SEQUENCE</scope>
    <source>
        <strain evidence="2">1063</strain>
    </source>
</reference>
<reference evidence="2" key="2">
    <citation type="journal article" date="2021" name="PeerJ">
        <title>Extensive microbial diversity within the chicken gut microbiome revealed by metagenomics and culture.</title>
        <authorList>
            <person name="Gilroy R."/>
            <person name="Ravi A."/>
            <person name="Getino M."/>
            <person name="Pursley I."/>
            <person name="Horton D.L."/>
            <person name="Alikhan N.F."/>
            <person name="Baker D."/>
            <person name="Gharbi K."/>
            <person name="Hall N."/>
            <person name="Watson M."/>
            <person name="Adriaenssens E.M."/>
            <person name="Foster-Nyarko E."/>
            <person name="Jarju S."/>
            <person name="Secka A."/>
            <person name="Antonio M."/>
            <person name="Oren A."/>
            <person name="Chaudhuri R.R."/>
            <person name="La Ragione R."/>
            <person name="Hildebrand F."/>
            <person name="Pallen M.J."/>
        </authorList>
    </citation>
    <scope>NUCLEOTIDE SEQUENCE</scope>
    <source>
        <strain evidence="2">1063</strain>
    </source>
</reference>
<organism evidence="2 3">
    <name type="scientific">Candidatus Limadaptatus stercorigallinarum</name>
    <dbReference type="NCBI Taxonomy" id="2840845"/>
    <lineage>
        <taxon>Bacteria</taxon>
        <taxon>Bacillati</taxon>
        <taxon>Bacillota</taxon>
        <taxon>Clostridia</taxon>
        <taxon>Eubacteriales</taxon>
        <taxon>Candidatus Limadaptatus</taxon>
    </lineage>
</organism>
<evidence type="ECO:0000313" key="2">
    <source>
        <dbReference type="EMBL" id="HIU21464.1"/>
    </source>
</evidence>
<gene>
    <name evidence="2" type="ORF">IAD51_04445</name>
</gene>
<evidence type="ECO:0000313" key="3">
    <source>
        <dbReference type="Proteomes" id="UP000824088"/>
    </source>
</evidence>
<sequence length="165" mass="18731">MTENYVQKVEIPLRKGARRDQILGIVFQLMGLGLIPVAIFFNYFVFIAVAVPIALGVWLTQRFYSTAREFEYAFTGKRLIISRTNIVGRGRRMLEIAFSDVKSFTRFYDIAIQGDFVAAEDLHSPDVKALVFAAGDGEYRLLFTPDDYMTALISDRLRASDGEKQ</sequence>
<comment type="caution">
    <text evidence="2">The sequence shown here is derived from an EMBL/GenBank/DDBJ whole genome shotgun (WGS) entry which is preliminary data.</text>
</comment>
<dbReference type="Proteomes" id="UP000824088">
    <property type="component" value="Unassembled WGS sequence"/>
</dbReference>
<keyword evidence="1" id="KW-1133">Transmembrane helix</keyword>
<proteinExistence type="predicted"/>
<dbReference type="AlphaFoldDB" id="A0A9D1HSD8"/>
<keyword evidence="1" id="KW-0812">Transmembrane</keyword>
<feature type="transmembrane region" description="Helical" evidence="1">
    <location>
        <begin position="43"/>
        <end position="60"/>
    </location>
</feature>
<evidence type="ECO:0000256" key="1">
    <source>
        <dbReference type="SAM" id="Phobius"/>
    </source>
</evidence>
<keyword evidence="1" id="KW-0472">Membrane</keyword>
<dbReference type="EMBL" id="DVMN01000079">
    <property type="protein sequence ID" value="HIU21464.1"/>
    <property type="molecule type" value="Genomic_DNA"/>
</dbReference>
<name>A0A9D1HSD8_9FIRM</name>
<protein>
    <submittedName>
        <fullName evidence="2">Uncharacterized protein</fullName>
    </submittedName>
</protein>